<protein>
    <recommendedName>
        <fullName evidence="8">P-type Zn(2+) transporter</fullName>
        <ecNumber evidence="8">7.2.2.12</ecNumber>
    </recommendedName>
</protein>
<comment type="subcellular location">
    <subcellularLocation>
        <location evidence="10">Cell membrane</location>
    </subcellularLocation>
    <subcellularLocation>
        <location evidence="1">Membrane</location>
    </subcellularLocation>
</comment>
<dbReference type="SUPFAM" id="SSF81653">
    <property type="entry name" value="Calcium ATPase, transduction domain A"/>
    <property type="match status" value="1"/>
</dbReference>
<dbReference type="PROSITE" id="PS01229">
    <property type="entry name" value="COF_2"/>
    <property type="match status" value="1"/>
</dbReference>
<dbReference type="PANTHER" id="PTHR48085:SF5">
    <property type="entry name" value="CADMIUM_ZINC-TRANSPORTING ATPASE HMA4-RELATED"/>
    <property type="match status" value="1"/>
</dbReference>
<dbReference type="Gene3D" id="3.40.50.1000">
    <property type="entry name" value="HAD superfamily/HAD-like"/>
    <property type="match status" value="1"/>
</dbReference>
<name>A0A8J7UTF9_9BACT</name>
<dbReference type="EC" id="7.2.2.12" evidence="8"/>
<keyword evidence="4 10" id="KW-0479">Metal-binding</keyword>
<evidence type="ECO:0000256" key="2">
    <source>
        <dbReference type="ARBA" id="ARBA00006024"/>
    </source>
</evidence>
<dbReference type="RefSeq" id="WP_210509656.1">
    <property type="nucleotide sequence ID" value="NZ_JAFIDN010000001.1"/>
</dbReference>
<keyword evidence="10" id="KW-0067">ATP-binding</keyword>
<keyword evidence="10" id="KW-1003">Cell membrane</keyword>
<comment type="similarity">
    <text evidence="2 10">Belongs to the cation transport ATPase (P-type) (TC 3.A.3) family. Type IB subfamily.</text>
</comment>
<dbReference type="InterPro" id="IPR008250">
    <property type="entry name" value="ATPase_P-typ_transduc_dom_A_sf"/>
</dbReference>
<feature type="transmembrane region" description="Helical" evidence="10">
    <location>
        <begin position="253"/>
        <end position="272"/>
    </location>
</feature>
<evidence type="ECO:0000256" key="10">
    <source>
        <dbReference type="RuleBase" id="RU362081"/>
    </source>
</evidence>
<dbReference type="InterPro" id="IPR023299">
    <property type="entry name" value="ATPase_P-typ_cyto_dom_N"/>
</dbReference>
<dbReference type="GO" id="GO:0016463">
    <property type="term" value="F:P-type zinc transporter activity"/>
    <property type="evidence" value="ECO:0007669"/>
    <property type="project" value="UniProtKB-EC"/>
</dbReference>
<dbReference type="PANTHER" id="PTHR48085">
    <property type="entry name" value="CADMIUM/ZINC-TRANSPORTING ATPASE HMA2-RELATED"/>
    <property type="match status" value="1"/>
</dbReference>
<keyword evidence="7 10" id="KW-0472">Membrane</keyword>
<feature type="transmembrane region" description="Helical" evidence="10">
    <location>
        <begin position="284"/>
        <end position="308"/>
    </location>
</feature>
<dbReference type="SFLD" id="SFLDF00027">
    <property type="entry name" value="p-type_atpase"/>
    <property type="match status" value="1"/>
</dbReference>
<feature type="domain" description="P-type ATPase A" evidence="11">
    <location>
        <begin position="118"/>
        <end position="233"/>
    </location>
</feature>
<comment type="catalytic activity">
    <reaction evidence="9">
        <text>Zn(2+)(in) + ATP + H2O = Zn(2+)(out) + ADP + phosphate + H(+)</text>
        <dbReference type="Rhea" id="RHEA:20621"/>
        <dbReference type="ChEBI" id="CHEBI:15377"/>
        <dbReference type="ChEBI" id="CHEBI:15378"/>
        <dbReference type="ChEBI" id="CHEBI:29105"/>
        <dbReference type="ChEBI" id="CHEBI:30616"/>
        <dbReference type="ChEBI" id="CHEBI:43474"/>
        <dbReference type="ChEBI" id="CHEBI:456216"/>
        <dbReference type="EC" id="7.2.2.12"/>
    </reaction>
</comment>
<dbReference type="InterPro" id="IPR036412">
    <property type="entry name" value="HAD-like_sf"/>
</dbReference>
<dbReference type="GO" id="GO:0016887">
    <property type="term" value="F:ATP hydrolysis activity"/>
    <property type="evidence" value="ECO:0007669"/>
    <property type="project" value="InterPro"/>
</dbReference>
<feature type="transmembrane region" description="Helical" evidence="10">
    <location>
        <begin position="594"/>
        <end position="621"/>
    </location>
</feature>
<dbReference type="EMBL" id="JAFIDN010000001">
    <property type="protein sequence ID" value="MBP3191300.1"/>
    <property type="molecule type" value="Genomic_DNA"/>
</dbReference>
<dbReference type="InterPro" id="IPR023298">
    <property type="entry name" value="ATPase_P-typ_TM_dom_sf"/>
</dbReference>
<dbReference type="GO" id="GO:0005524">
    <property type="term" value="F:ATP binding"/>
    <property type="evidence" value="ECO:0007669"/>
    <property type="project" value="UniProtKB-UniRule"/>
</dbReference>
<dbReference type="SFLD" id="SFLDS00003">
    <property type="entry name" value="Haloacid_Dehalogenase"/>
    <property type="match status" value="1"/>
</dbReference>
<dbReference type="Gene3D" id="2.70.150.10">
    <property type="entry name" value="Calcium-transporting ATPase, cytoplasmic transduction domain A"/>
    <property type="match status" value="1"/>
</dbReference>
<evidence type="ECO:0000256" key="8">
    <source>
        <dbReference type="ARBA" id="ARBA00039097"/>
    </source>
</evidence>
<comment type="caution">
    <text evidence="12">The sequence shown here is derived from an EMBL/GenBank/DDBJ whole genome shotgun (WGS) entry which is preliminary data.</text>
</comment>
<evidence type="ECO:0000256" key="3">
    <source>
        <dbReference type="ARBA" id="ARBA00022692"/>
    </source>
</evidence>
<evidence type="ECO:0000259" key="11">
    <source>
        <dbReference type="Pfam" id="PF00122"/>
    </source>
</evidence>
<dbReference type="InterPro" id="IPR001757">
    <property type="entry name" value="P_typ_ATPase"/>
</dbReference>
<dbReference type="Pfam" id="PF00122">
    <property type="entry name" value="E1-E2_ATPase"/>
    <property type="match status" value="1"/>
</dbReference>
<keyword evidence="10" id="KW-0547">Nucleotide-binding</keyword>
<feature type="transmembrane region" description="Helical" evidence="10">
    <location>
        <begin position="40"/>
        <end position="58"/>
    </location>
</feature>
<dbReference type="GO" id="GO:0005886">
    <property type="term" value="C:plasma membrane"/>
    <property type="evidence" value="ECO:0007669"/>
    <property type="project" value="UniProtKB-SubCell"/>
</dbReference>
<proteinExistence type="inferred from homology"/>
<dbReference type="SFLD" id="SFLDG00002">
    <property type="entry name" value="C1.7:_P-type_atpase_like"/>
    <property type="match status" value="1"/>
</dbReference>
<evidence type="ECO:0000256" key="5">
    <source>
        <dbReference type="ARBA" id="ARBA00022967"/>
    </source>
</evidence>
<dbReference type="NCBIfam" id="TIGR01525">
    <property type="entry name" value="ATPase-IB_hvy"/>
    <property type="match status" value="1"/>
</dbReference>
<keyword evidence="5" id="KW-1278">Translocase</keyword>
<evidence type="ECO:0000256" key="1">
    <source>
        <dbReference type="ARBA" id="ARBA00004370"/>
    </source>
</evidence>
<dbReference type="InterPro" id="IPR059000">
    <property type="entry name" value="ATPase_P-type_domA"/>
</dbReference>
<keyword evidence="6 10" id="KW-1133">Transmembrane helix</keyword>
<evidence type="ECO:0000256" key="6">
    <source>
        <dbReference type="ARBA" id="ARBA00022989"/>
    </source>
</evidence>
<dbReference type="CDD" id="cd07551">
    <property type="entry name" value="P-type_ATPase_HM_ZosA_PfeT-like"/>
    <property type="match status" value="1"/>
</dbReference>
<evidence type="ECO:0000256" key="9">
    <source>
        <dbReference type="ARBA" id="ARBA00047308"/>
    </source>
</evidence>
<dbReference type="InterPro" id="IPR044492">
    <property type="entry name" value="P_typ_ATPase_HD_dom"/>
</dbReference>
<dbReference type="InterPro" id="IPR018303">
    <property type="entry name" value="ATPase_P-typ_P_site"/>
</dbReference>
<dbReference type="SUPFAM" id="SSF81665">
    <property type="entry name" value="Calcium ATPase, transmembrane domain M"/>
    <property type="match status" value="1"/>
</dbReference>
<dbReference type="PRINTS" id="PR00119">
    <property type="entry name" value="CATATPASE"/>
</dbReference>
<evidence type="ECO:0000256" key="7">
    <source>
        <dbReference type="ARBA" id="ARBA00023136"/>
    </source>
</evidence>
<dbReference type="SUPFAM" id="SSF56784">
    <property type="entry name" value="HAD-like"/>
    <property type="match status" value="1"/>
</dbReference>
<dbReference type="NCBIfam" id="TIGR01494">
    <property type="entry name" value="ATPase_P-type"/>
    <property type="match status" value="1"/>
</dbReference>
<evidence type="ECO:0000313" key="13">
    <source>
        <dbReference type="Proteomes" id="UP000673975"/>
    </source>
</evidence>
<dbReference type="GO" id="GO:0046872">
    <property type="term" value="F:metal ion binding"/>
    <property type="evidence" value="ECO:0007669"/>
    <property type="project" value="UniProtKB-KW"/>
</dbReference>
<dbReference type="PROSITE" id="PS00154">
    <property type="entry name" value="ATPASE_E1_E2"/>
    <property type="match status" value="1"/>
</dbReference>
<keyword evidence="13" id="KW-1185">Reference proteome</keyword>
<keyword evidence="3 10" id="KW-0812">Transmembrane</keyword>
<organism evidence="12 13">
    <name type="scientific">Natronogracilivirga saccharolytica</name>
    <dbReference type="NCBI Taxonomy" id="2812953"/>
    <lineage>
        <taxon>Bacteria</taxon>
        <taxon>Pseudomonadati</taxon>
        <taxon>Balneolota</taxon>
        <taxon>Balneolia</taxon>
        <taxon>Balneolales</taxon>
        <taxon>Cyclonatronaceae</taxon>
        <taxon>Natronogracilivirga</taxon>
    </lineage>
</organism>
<evidence type="ECO:0000256" key="4">
    <source>
        <dbReference type="ARBA" id="ARBA00022723"/>
    </source>
</evidence>
<accession>A0A8J7UTF9</accession>
<dbReference type="InterPro" id="IPR027256">
    <property type="entry name" value="P-typ_ATPase_IB"/>
</dbReference>
<dbReference type="InterPro" id="IPR023214">
    <property type="entry name" value="HAD_sf"/>
</dbReference>
<dbReference type="InterPro" id="IPR051014">
    <property type="entry name" value="Cation_Transport_ATPase_IB"/>
</dbReference>
<reference evidence="12" key="1">
    <citation type="submission" date="2021-02" db="EMBL/GenBank/DDBJ databases">
        <title>Natronogracilivirga saccharolytica gen. nov. sp. nov. a new anaerobic, haloalkiliphilic carbohydrate-fermenting bacterium from soda lake and proposing of Cyclonatronumiaceae fam. nov. in the phylum Balneolaeota.</title>
        <authorList>
            <person name="Zhilina T.N."/>
            <person name="Sorokin D.Y."/>
            <person name="Zavarzina D.G."/>
            <person name="Toshchakov S.V."/>
            <person name="Kublanov I.V."/>
        </authorList>
    </citation>
    <scope>NUCLEOTIDE SEQUENCE</scope>
    <source>
        <strain evidence="12">Z-1702</strain>
    </source>
</reference>
<dbReference type="Pfam" id="PF00702">
    <property type="entry name" value="Hydrolase"/>
    <property type="match status" value="1"/>
</dbReference>
<dbReference type="Proteomes" id="UP000673975">
    <property type="component" value="Unassembled WGS sequence"/>
</dbReference>
<dbReference type="Gene3D" id="3.40.1110.10">
    <property type="entry name" value="Calcium-transporting ATPase, cytoplasmic domain N"/>
    <property type="match status" value="1"/>
</dbReference>
<evidence type="ECO:0000313" key="12">
    <source>
        <dbReference type="EMBL" id="MBP3191300.1"/>
    </source>
</evidence>
<gene>
    <name evidence="12" type="ORF">NATSA_01350</name>
</gene>
<dbReference type="AlphaFoldDB" id="A0A8J7UTF9"/>
<sequence>MKKLYEHRELVFALLCGTLLLGAWLYEVLGDPEQPRPIVVYLLSYFFGAYFAFFHMIASLRARQFDIDFLMLVAATGAAILGAWAEGALLLFLFSLGHALEHYAMGRARKAIRALADLAPTVARIKDNGGEREVSVDEIKPQDLLIVRPGERFPSDGFVISGRSSVDQAPITGESVPVDKEPVRSAESARNDVEGLGPAHRIFAGTINGDSVMEVEVTSRAEDSTLARVIRMVNEAETGKSPTQRFAERFERIFVPAIILFVVMLHFAWVVVDEPFADSFYRAMAVLVAASPCALAISTPSAILSGVARAARLGVLVKGGRPLEQLGGLRALAFDKTGTLTQGVPEVTDIIPLNGFDEPGLMRLAVAVEQRSDHPLARAVVRASEKWLVNDDIPEVSDVRMIAGKGIIGTINGSHISIGQLRLFNNSIPDDVQSELDRLHGEGRSTMIVKSGDHFAGVIGLMDLPRPGASQVLNNLREMGIRRLIMLSGDHQRVAETIGSRVGVDESWGDLLPEHKVDAVKKLLDEEKEVAMVGDGVNDAPAMANATVGIAMGAAGSDVALETADVALMADDLGKLPVAVGLSRKTRKIIRQNIFISLGMIAFLVPFVIFGYAGIGIAVLLHEGSTLVVVLNALRLLGYQHPHYQPDSASFTMATASS</sequence>